<gene>
    <name evidence="15" type="ORF">GCM10011333_07100</name>
</gene>
<evidence type="ECO:0000256" key="8">
    <source>
        <dbReference type="ARBA" id="ARBA00036346"/>
    </source>
</evidence>
<dbReference type="InterPro" id="IPR037051">
    <property type="entry name" value="4-carb_acid_sugar_kinase_N_sf"/>
</dbReference>
<keyword evidence="16" id="KW-1185">Reference proteome</keyword>
<evidence type="ECO:0000313" key="16">
    <source>
        <dbReference type="Proteomes" id="UP000616114"/>
    </source>
</evidence>
<keyword evidence="2" id="KW-0808">Transferase</keyword>
<dbReference type="Proteomes" id="UP000616114">
    <property type="component" value="Unassembled WGS sequence"/>
</dbReference>
<keyword evidence="6" id="KW-0119">Carbohydrate metabolism</keyword>
<dbReference type="RefSeq" id="WP_188549561.1">
    <property type="nucleotide sequence ID" value="NZ_BMFY01000003.1"/>
</dbReference>
<evidence type="ECO:0000256" key="10">
    <source>
        <dbReference type="ARBA" id="ARBA00039095"/>
    </source>
</evidence>
<evidence type="ECO:0000256" key="7">
    <source>
        <dbReference type="ARBA" id="ARBA00035898"/>
    </source>
</evidence>
<dbReference type="InterPro" id="IPR031475">
    <property type="entry name" value="NBD_C"/>
</dbReference>
<evidence type="ECO:0000256" key="11">
    <source>
        <dbReference type="ARBA" id="ARBA00039461"/>
    </source>
</evidence>
<keyword evidence="4 15" id="KW-0418">Kinase</keyword>
<dbReference type="InterPro" id="IPR010737">
    <property type="entry name" value="4-carb_acid_sugar_kinase_N"/>
</dbReference>
<evidence type="ECO:0000256" key="6">
    <source>
        <dbReference type="ARBA" id="ARBA00023277"/>
    </source>
</evidence>
<feature type="domain" description="Four-carbon acid sugar kinase N-terminal" evidence="13">
    <location>
        <begin position="7"/>
        <end position="230"/>
    </location>
</feature>
<comment type="function">
    <text evidence="9">Catalyzes the ATP-dependent phosphorylation of 3-oxo-tetronate to 3-oxo-tetronate 4-phosphate.</text>
</comment>
<dbReference type="GO" id="GO:0005524">
    <property type="term" value="F:ATP binding"/>
    <property type="evidence" value="ECO:0007669"/>
    <property type="project" value="UniProtKB-KW"/>
</dbReference>
<comment type="catalytic activity">
    <reaction evidence="7">
        <text>3-dehydro-L-erythronate + ATP = 3-dehydro-4-O-phospho-L-erythronate + ADP + H(+)</text>
        <dbReference type="Rhea" id="RHEA:52552"/>
        <dbReference type="ChEBI" id="CHEBI:15378"/>
        <dbReference type="ChEBI" id="CHEBI:30616"/>
        <dbReference type="ChEBI" id="CHEBI:136592"/>
        <dbReference type="ChEBI" id="CHEBI:136670"/>
        <dbReference type="ChEBI" id="CHEBI:456216"/>
        <dbReference type="EC" id="2.7.1.217"/>
    </reaction>
</comment>
<feature type="domain" description="Four-carbon acid sugar kinase nucleotide binding" evidence="14">
    <location>
        <begin position="250"/>
        <end position="405"/>
    </location>
</feature>
<dbReference type="InterPro" id="IPR050007">
    <property type="entry name" value="OtnK"/>
</dbReference>
<proteinExistence type="inferred from homology"/>
<evidence type="ECO:0000313" key="15">
    <source>
        <dbReference type="EMBL" id="GGA07046.1"/>
    </source>
</evidence>
<dbReference type="EC" id="2.7.1.217" evidence="10"/>
<evidence type="ECO:0000259" key="14">
    <source>
        <dbReference type="Pfam" id="PF17042"/>
    </source>
</evidence>
<name>A0A8J2TW41_9MICO</name>
<reference evidence="15" key="2">
    <citation type="submission" date="2020-09" db="EMBL/GenBank/DDBJ databases">
        <authorList>
            <person name="Sun Q."/>
            <person name="Zhou Y."/>
        </authorList>
    </citation>
    <scope>NUCLEOTIDE SEQUENCE</scope>
    <source>
        <strain evidence="15">CGMCC 1.12785</strain>
    </source>
</reference>
<sequence length="413" mass="43164">MTTLHWGCVADDFTGATDLAGNLATAGWRTAVLTGVSAEDHALTGIDAAVIALKTRTAPRAEAIGESLHALRWLQRAGAQRYYFKYCSTFDSTSEGNIGPVLDALIDDLSAPRAVVVPSFPDTGRTVYQGHLFVGDQLLSASPMRHHPLTPMTESDVRALLAAQSRLPVSWVSHEAVRGGVEVLSSALAGITTSPRAIVVDAISNDDLGVIARAVRDDVLVSGGSGLALGLPGPGTATSPPPGVTSGRRLIVCGSASQRSREQIRHALDTGMPAWKVDIRQDDEAGRLRRWLGQRRADDPDAPVLVYATDSLDDLGDDDAHAARAAAIERLLANVVVSEVAAGTRSVIVAGGETSGSVVQALGIRQLRIVTQIAPGVSWAVAETASGEPVALALKSGNFGGTDFFTSAWEALS</sequence>
<protein>
    <recommendedName>
        <fullName evidence="11">3-oxo-tetronate kinase</fullName>
        <ecNumber evidence="10">2.7.1.217</ecNumber>
    </recommendedName>
    <alternativeName>
        <fullName evidence="12">3-dehydrotetronate 4-kinase</fullName>
    </alternativeName>
</protein>
<evidence type="ECO:0000256" key="3">
    <source>
        <dbReference type="ARBA" id="ARBA00022741"/>
    </source>
</evidence>
<dbReference type="SUPFAM" id="SSF142764">
    <property type="entry name" value="YgbK-like"/>
    <property type="match status" value="1"/>
</dbReference>
<dbReference type="Pfam" id="PF07005">
    <property type="entry name" value="SBD_N"/>
    <property type="match status" value="1"/>
</dbReference>
<dbReference type="EMBL" id="BMFY01000003">
    <property type="protein sequence ID" value="GGA07046.1"/>
    <property type="molecule type" value="Genomic_DNA"/>
</dbReference>
<evidence type="ECO:0000256" key="9">
    <source>
        <dbReference type="ARBA" id="ARBA00037335"/>
    </source>
</evidence>
<reference evidence="15" key="1">
    <citation type="journal article" date="2014" name="Int. J. Syst. Evol. Microbiol.">
        <title>Complete genome sequence of Corynebacterium casei LMG S-19264T (=DSM 44701T), isolated from a smear-ripened cheese.</title>
        <authorList>
            <consortium name="US DOE Joint Genome Institute (JGI-PGF)"/>
            <person name="Walter F."/>
            <person name="Albersmeier A."/>
            <person name="Kalinowski J."/>
            <person name="Ruckert C."/>
        </authorList>
    </citation>
    <scope>NUCLEOTIDE SEQUENCE</scope>
    <source>
        <strain evidence="15">CGMCC 1.12785</strain>
    </source>
</reference>
<evidence type="ECO:0000256" key="1">
    <source>
        <dbReference type="ARBA" id="ARBA00005715"/>
    </source>
</evidence>
<comment type="similarity">
    <text evidence="1">Belongs to the four-carbon acid sugar kinase family.</text>
</comment>
<accession>A0A8J2TW41</accession>
<comment type="catalytic activity">
    <reaction evidence="8">
        <text>3-dehydro-D-erythronate + ATP = 3-dehydro-4-O-phospho-D-erythronate + ADP + H(+)</text>
        <dbReference type="Rhea" id="RHEA:52556"/>
        <dbReference type="ChEBI" id="CHEBI:15378"/>
        <dbReference type="ChEBI" id="CHEBI:30616"/>
        <dbReference type="ChEBI" id="CHEBI:57958"/>
        <dbReference type="ChEBI" id="CHEBI:136593"/>
        <dbReference type="ChEBI" id="CHEBI:456216"/>
        <dbReference type="EC" id="2.7.1.217"/>
    </reaction>
</comment>
<dbReference type="Gene3D" id="3.40.50.10840">
    <property type="entry name" value="Putative sugar-binding, N-terminal domain"/>
    <property type="match status" value="1"/>
</dbReference>
<evidence type="ECO:0000256" key="12">
    <source>
        <dbReference type="ARBA" id="ARBA00041377"/>
    </source>
</evidence>
<dbReference type="GO" id="GO:0016301">
    <property type="term" value="F:kinase activity"/>
    <property type="evidence" value="ECO:0007669"/>
    <property type="project" value="UniProtKB-KW"/>
</dbReference>
<evidence type="ECO:0000256" key="4">
    <source>
        <dbReference type="ARBA" id="ARBA00022777"/>
    </source>
</evidence>
<dbReference type="AlphaFoldDB" id="A0A8J2TW41"/>
<dbReference type="InterPro" id="IPR042213">
    <property type="entry name" value="NBD_C_sf"/>
</dbReference>
<evidence type="ECO:0000259" key="13">
    <source>
        <dbReference type="Pfam" id="PF07005"/>
    </source>
</evidence>
<dbReference type="Pfam" id="PF17042">
    <property type="entry name" value="NBD_C"/>
    <property type="match status" value="1"/>
</dbReference>
<evidence type="ECO:0000256" key="5">
    <source>
        <dbReference type="ARBA" id="ARBA00022840"/>
    </source>
</evidence>
<keyword evidence="5" id="KW-0067">ATP-binding</keyword>
<dbReference type="Gene3D" id="3.40.980.20">
    <property type="entry name" value="Four-carbon acid sugar kinase, nucleotide binding domain"/>
    <property type="match status" value="1"/>
</dbReference>
<comment type="caution">
    <text evidence="15">The sequence shown here is derived from an EMBL/GenBank/DDBJ whole genome shotgun (WGS) entry which is preliminary data.</text>
</comment>
<organism evidence="15 16">
    <name type="scientific">Sediminivirga luteola</name>
    <dbReference type="NCBI Taxonomy" id="1774748"/>
    <lineage>
        <taxon>Bacteria</taxon>
        <taxon>Bacillati</taxon>
        <taxon>Actinomycetota</taxon>
        <taxon>Actinomycetes</taxon>
        <taxon>Micrococcales</taxon>
        <taxon>Brevibacteriaceae</taxon>
        <taxon>Sediminivirga</taxon>
    </lineage>
</organism>
<dbReference type="NCBIfam" id="NF043035">
    <property type="entry name" value="OxoTetrKin"/>
    <property type="match status" value="1"/>
</dbReference>
<evidence type="ECO:0000256" key="2">
    <source>
        <dbReference type="ARBA" id="ARBA00022679"/>
    </source>
</evidence>
<keyword evidence="3" id="KW-0547">Nucleotide-binding</keyword>